<dbReference type="PANTHER" id="PTHR39426">
    <property type="entry name" value="HOMOLOGY TO DEATH-ON-CURING PROTEIN OF PHAGE P1"/>
    <property type="match status" value="1"/>
</dbReference>
<dbReference type="RefSeq" id="WP_111000533.1">
    <property type="nucleotide sequence ID" value="NZ_QKTW01000025.1"/>
</dbReference>
<dbReference type="PROSITE" id="PS51459">
    <property type="entry name" value="FIDO"/>
    <property type="match status" value="1"/>
</dbReference>
<evidence type="ECO:0000313" key="3">
    <source>
        <dbReference type="Proteomes" id="UP000248745"/>
    </source>
</evidence>
<dbReference type="NCBIfam" id="TIGR01550">
    <property type="entry name" value="DOC_P1"/>
    <property type="match status" value="1"/>
</dbReference>
<dbReference type="InterPro" id="IPR003812">
    <property type="entry name" value="Fido"/>
</dbReference>
<name>A0A2W2B5Y1_9BACT</name>
<reference evidence="2 3" key="1">
    <citation type="submission" date="2018-06" db="EMBL/GenBank/DDBJ databases">
        <title>Mucibacter soli gen. nov., sp. nov., a new member of the family Chitinophagaceae producing mucin.</title>
        <authorList>
            <person name="Kim M.-K."/>
            <person name="Park S."/>
            <person name="Kim T.-S."/>
            <person name="Joung Y."/>
            <person name="Han J.-H."/>
            <person name="Kim S.B."/>
        </authorList>
    </citation>
    <scope>NUCLEOTIDE SEQUENCE [LARGE SCALE GENOMIC DNA]</scope>
    <source>
        <strain evidence="2 3">R1-15</strain>
    </source>
</reference>
<dbReference type="AlphaFoldDB" id="A0A2W2B5Y1"/>
<dbReference type="PIRSF" id="PIRSF018297">
    <property type="entry name" value="Doc"/>
    <property type="match status" value="1"/>
</dbReference>
<keyword evidence="3" id="KW-1185">Reference proteome</keyword>
<sequence length="123" mass="13780">MITKEDVLQLHTLSIEHYGGSHGVRDTGMMESAVNRPYQEFETQPLYPTAIDQAAAIFESMIANHPFIDGNKRTGLLAMFALLDMNGIRLSASEENMYQFTIDVATGKMDVDEIASWLSENTY</sequence>
<evidence type="ECO:0000313" key="2">
    <source>
        <dbReference type="EMBL" id="PZF71387.1"/>
    </source>
</evidence>
<dbReference type="GO" id="GO:0016301">
    <property type="term" value="F:kinase activity"/>
    <property type="evidence" value="ECO:0007669"/>
    <property type="project" value="InterPro"/>
</dbReference>
<dbReference type="Proteomes" id="UP000248745">
    <property type="component" value="Unassembled WGS sequence"/>
</dbReference>
<dbReference type="OrthoDB" id="9802752at2"/>
<organism evidence="2 3">
    <name type="scientific">Taibaiella soli</name>
    <dbReference type="NCBI Taxonomy" id="1649169"/>
    <lineage>
        <taxon>Bacteria</taxon>
        <taxon>Pseudomonadati</taxon>
        <taxon>Bacteroidota</taxon>
        <taxon>Chitinophagia</taxon>
        <taxon>Chitinophagales</taxon>
        <taxon>Chitinophagaceae</taxon>
        <taxon>Taibaiella</taxon>
    </lineage>
</organism>
<dbReference type="EMBL" id="QKTW01000025">
    <property type="protein sequence ID" value="PZF71387.1"/>
    <property type="molecule type" value="Genomic_DNA"/>
</dbReference>
<dbReference type="InterPro" id="IPR006440">
    <property type="entry name" value="Doc"/>
</dbReference>
<evidence type="ECO:0000259" key="1">
    <source>
        <dbReference type="PROSITE" id="PS51459"/>
    </source>
</evidence>
<dbReference type="InterPro" id="IPR053737">
    <property type="entry name" value="Type_II_TA_Toxin"/>
</dbReference>
<proteinExistence type="predicted"/>
<dbReference type="InterPro" id="IPR036597">
    <property type="entry name" value="Fido-like_dom_sf"/>
</dbReference>
<dbReference type="Pfam" id="PF02661">
    <property type="entry name" value="Fic"/>
    <property type="match status" value="1"/>
</dbReference>
<dbReference type="Gene3D" id="1.20.120.1870">
    <property type="entry name" value="Fic/DOC protein, Fido domain"/>
    <property type="match status" value="1"/>
</dbReference>
<gene>
    <name evidence="2" type="ORF">DN068_19035</name>
</gene>
<protein>
    <submittedName>
        <fullName evidence="2">Type II toxin-antitoxin system death-on-curing family toxin</fullName>
    </submittedName>
</protein>
<comment type="caution">
    <text evidence="2">The sequence shown here is derived from an EMBL/GenBank/DDBJ whole genome shotgun (WGS) entry which is preliminary data.</text>
</comment>
<accession>A0A2W2B5Y1</accession>
<dbReference type="SUPFAM" id="SSF140931">
    <property type="entry name" value="Fic-like"/>
    <property type="match status" value="1"/>
</dbReference>
<dbReference type="PANTHER" id="PTHR39426:SF1">
    <property type="entry name" value="HOMOLOGY TO DEATH-ON-CURING PROTEIN OF PHAGE P1"/>
    <property type="match status" value="1"/>
</dbReference>
<feature type="domain" description="Fido" evidence="1">
    <location>
        <begin position="2"/>
        <end position="120"/>
    </location>
</feature>